<dbReference type="GeneID" id="39590272"/>
<dbReference type="Proteomes" id="UP000279236">
    <property type="component" value="Unassembled WGS sequence"/>
</dbReference>
<proteinExistence type="predicted"/>
<dbReference type="EMBL" id="RSCE01000003">
    <property type="protein sequence ID" value="RSH84220.1"/>
    <property type="molecule type" value="Genomic_DNA"/>
</dbReference>
<protein>
    <submittedName>
        <fullName evidence="1">Uncharacterized protein</fullName>
    </submittedName>
</protein>
<name>A0A427XZF9_9TREE</name>
<accession>A0A427XZF9</accession>
<gene>
    <name evidence="1" type="ORF">EHS24_005729</name>
</gene>
<dbReference type="AlphaFoldDB" id="A0A427XZF9"/>
<organism evidence="1 2">
    <name type="scientific">Apiotrichum porosum</name>
    <dbReference type="NCBI Taxonomy" id="105984"/>
    <lineage>
        <taxon>Eukaryota</taxon>
        <taxon>Fungi</taxon>
        <taxon>Dikarya</taxon>
        <taxon>Basidiomycota</taxon>
        <taxon>Agaricomycotina</taxon>
        <taxon>Tremellomycetes</taxon>
        <taxon>Trichosporonales</taxon>
        <taxon>Trichosporonaceae</taxon>
        <taxon>Apiotrichum</taxon>
    </lineage>
</organism>
<reference evidence="1 2" key="1">
    <citation type="submission" date="2018-11" db="EMBL/GenBank/DDBJ databases">
        <title>Genome sequence of Apiotrichum porosum DSM 27194.</title>
        <authorList>
            <person name="Aliyu H."/>
            <person name="Gorte O."/>
            <person name="Ochsenreither K."/>
        </authorList>
    </citation>
    <scope>NUCLEOTIDE SEQUENCE [LARGE SCALE GENOMIC DNA]</scope>
    <source>
        <strain evidence="1 2">DSM 27194</strain>
    </source>
</reference>
<dbReference type="RefSeq" id="XP_028477668.1">
    <property type="nucleotide sequence ID" value="XM_028621216.1"/>
</dbReference>
<comment type="caution">
    <text evidence="1">The sequence shown here is derived from an EMBL/GenBank/DDBJ whole genome shotgun (WGS) entry which is preliminary data.</text>
</comment>
<sequence length="232" mass="25131">MSPPVSPTSDTHNTHTQMAILRLVGATVLGGGAYATYKATSLSQQYPLTPASDIQNRPGILAVIPEGNGAFEVVSTTIQAPPARARADPIGTTIDAFYAGWTLRLEAWASRRYNLVGRRPSSADKDITPPLAYASGIFQVIHREPDSVTVLWSAPGASEETAVTHAMPEGVQVIAAQLNDNGGLDISYACAQDLPPGNKLVYAVMMKFHHVYMRFLLDETKKRLEQWAREGQ</sequence>
<evidence type="ECO:0000313" key="1">
    <source>
        <dbReference type="EMBL" id="RSH84220.1"/>
    </source>
</evidence>
<keyword evidence="2" id="KW-1185">Reference proteome</keyword>
<evidence type="ECO:0000313" key="2">
    <source>
        <dbReference type="Proteomes" id="UP000279236"/>
    </source>
</evidence>